<evidence type="ECO:0000256" key="1">
    <source>
        <dbReference type="SAM" id="Phobius"/>
    </source>
</evidence>
<dbReference type="Pfam" id="PF07331">
    <property type="entry name" value="TctB"/>
    <property type="match status" value="1"/>
</dbReference>
<dbReference type="Proteomes" id="UP000321062">
    <property type="component" value="Chromosome"/>
</dbReference>
<reference evidence="3 4" key="1">
    <citation type="journal article" date="2015" name="Int. J. Syst. Evol. Microbiol.">
        <title>Youhaiella tibetensis gen. nov., sp. nov., isolated from subsurface sediment.</title>
        <authorList>
            <person name="Wang Y.X."/>
            <person name="Huang F.Q."/>
            <person name="Nogi Y."/>
            <person name="Pang S.J."/>
            <person name="Wang P.K."/>
            <person name="Lv J."/>
        </authorList>
    </citation>
    <scope>NUCLEOTIDE SEQUENCE [LARGE SCALE GENOMIC DNA]</scope>
    <source>
        <strain evidence="4">fig4</strain>
    </source>
</reference>
<dbReference type="AlphaFoldDB" id="A0A5B9DMR4"/>
<evidence type="ECO:0000313" key="4">
    <source>
        <dbReference type="Proteomes" id="UP000321062"/>
    </source>
</evidence>
<evidence type="ECO:0000313" key="3">
    <source>
        <dbReference type="EMBL" id="QEE19738.1"/>
    </source>
</evidence>
<dbReference type="EMBL" id="CP041690">
    <property type="protein sequence ID" value="QEE19738.1"/>
    <property type="molecule type" value="Genomic_DNA"/>
</dbReference>
<organism evidence="3 4">
    <name type="scientific">Paradevosia tibetensis</name>
    <dbReference type="NCBI Taxonomy" id="1447062"/>
    <lineage>
        <taxon>Bacteria</taxon>
        <taxon>Pseudomonadati</taxon>
        <taxon>Pseudomonadota</taxon>
        <taxon>Alphaproteobacteria</taxon>
        <taxon>Hyphomicrobiales</taxon>
        <taxon>Devosiaceae</taxon>
        <taxon>Paradevosia</taxon>
    </lineage>
</organism>
<keyword evidence="1" id="KW-0812">Transmembrane</keyword>
<proteinExistence type="predicted"/>
<accession>A0A5B9DMR4</accession>
<feature type="domain" description="DUF1468" evidence="2">
    <location>
        <begin position="11"/>
        <end position="163"/>
    </location>
</feature>
<dbReference type="OrthoDB" id="7948803at2"/>
<keyword evidence="4" id="KW-1185">Reference proteome</keyword>
<feature type="transmembrane region" description="Helical" evidence="1">
    <location>
        <begin position="101"/>
        <end position="131"/>
    </location>
</feature>
<evidence type="ECO:0000259" key="2">
    <source>
        <dbReference type="Pfam" id="PF07331"/>
    </source>
</evidence>
<feature type="transmembrane region" description="Helical" evidence="1">
    <location>
        <begin position="42"/>
        <end position="64"/>
    </location>
</feature>
<keyword evidence="1" id="KW-0472">Membrane</keyword>
<feature type="transmembrane region" description="Helical" evidence="1">
    <location>
        <begin position="138"/>
        <end position="158"/>
    </location>
</feature>
<dbReference type="KEGG" id="yti:FNA67_05920"/>
<name>A0A5B9DMR4_9HYPH</name>
<gene>
    <name evidence="3" type="ORF">FNA67_05920</name>
</gene>
<protein>
    <submittedName>
        <fullName evidence="3">Tripartite tricarboxylate transporter TctB family protein</fullName>
    </submittedName>
</protein>
<keyword evidence="1" id="KW-1133">Transmembrane helix</keyword>
<dbReference type="InterPro" id="IPR009936">
    <property type="entry name" value="DUF1468"/>
</dbReference>
<feature type="transmembrane region" description="Helical" evidence="1">
    <location>
        <begin position="12"/>
        <end position="30"/>
    </location>
</feature>
<sequence>MVKPNNVGDFWLGVVFTAAGSFILIQALGFRPMPGMPVGPGLFPSITGGAMALFGLVLALQGWFAKAGDDLSLVPEEGEVAAETAPVRADFWSRIPFIPGLLAAIVATILIMPHLGFLITGAVLTAFLVVLGGGGWKSAVIFSPIVTVAVYALFFYGLRVPLPHGLLG</sequence>